<accession>A0ABP8XE57</accession>
<reference evidence="2" key="1">
    <citation type="journal article" date="2019" name="Int. J. Syst. Evol. Microbiol.">
        <title>The Global Catalogue of Microorganisms (GCM) 10K type strain sequencing project: providing services to taxonomists for standard genome sequencing and annotation.</title>
        <authorList>
            <consortium name="The Broad Institute Genomics Platform"/>
            <consortium name="The Broad Institute Genome Sequencing Center for Infectious Disease"/>
            <person name="Wu L."/>
            <person name="Ma J."/>
        </authorList>
    </citation>
    <scope>NUCLEOTIDE SEQUENCE [LARGE SCALE GENOMIC DNA]</scope>
    <source>
        <strain evidence="2">JCM 18958</strain>
    </source>
</reference>
<dbReference type="EMBL" id="BAABLN010000035">
    <property type="protein sequence ID" value="GAA4705057.1"/>
    <property type="molecule type" value="Genomic_DNA"/>
</dbReference>
<dbReference type="Proteomes" id="UP001501446">
    <property type="component" value="Unassembled WGS sequence"/>
</dbReference>
<evidence type="ECO:0000313" key="1">
    <source>
        <dbReference type="EMBL" id="GAA4705057.1"/>
    </source>
</evidence>
<sequence length="310" mass="35729">MFHVVPFPPRIFVSREEQKVLEPVEQPNGDLLSPILLPGPPLSMYRSDMSTPRKTTDNPRKPYGSVMDLPSFRELSRGFKGVDLLTRFIARDQWAELQQRYKEFQQLAQTVDDFYERLGPRNWIFHELMNVGRIESILRETETAEGAEAALIEMYQDTETTGWWLLQLSRHEALRARMGQIDRAREHYDAGQFSSCAFHLIAVMDGFVNDFEADKRRGLAARDADEMFAWDSVVGHHHGLTHVMQTFTASTKKRQDEEVFELHRHGIMHGSITKFDNPVVATKAWNMLFAVVDWADARQQEKAPKPATPT</sequence>
<organism evidence="1 2">
    <name type="scientific">Kocuria gwangalliensis</name>
    <dbReference type="NCBI Taxonomy" id="501592"/>
    <lineage>
        <taxon>Bacteria</taxon>
        <taxon>Bacillati</taxon>
        <taxon>Actinomycetota</taxon>
        <taxon>Actinomycetes</taxon>
        <taxon>Micrococcales</taxon>
        <taxon>Micrococcaceae</taxon>
        <taxon>Kocuria</taxon>
    </lineage>
</organism>
<name>A0ABP8XE57_9MICC</name>
<comment type="caution">
    <text evidence="1">The sequence shown here is derived from an EMBL/GenBank/DDBJ whole genome shotgun (WGS) entry which is preliminary data.</text>
</comment>
<keyword evidence="2" id="KW-1185">Reference proteome</keyword>
<evidence type="ECO:0000313" key="2">
    <source>
        <dbReference type="Proteomes" id="UP001501446"/>
    </source>
</evidence>
<protein>
    <submittedName>
        <fullName evidence="1">Uncharacterized protein</fullName>
    </submittedName>
</protein>
<proteinExistence type="predicted"/>
<gene>
    <name evidence="1" type="ORF">GCM10025781_25150</name>
</gene>